<feature type="compositionally biased region" description="Basic residues" evidence="1">
    <location>
        <begin position="1"/>
        <end position="12"/>
    </location>
</feature>
<dbReference type="AlphaFoldDB" id="A0A9J6E406"/>
<feature type="domain" description="Chitin-binding type-4" evidence="2">
    <location>
        <begin position="77"/>
        <end position="267"/>
    </location>
</feature>
<dbReference type="Pfam" id="PF03067">
    <property type="entry name" value="LPMO_10"/>
    <property type="match status" value="1"/>
</dbReference>
<keyword evidence="4" id="KW-1185">Reference proteome</keyword>
<comment type="caution">
    <text evidence="3">The sequence shown here is derived from an EMBL/GenBank/DDBJ whole genome shotgun (WGS) entry which is preliminary data.</text>
</comment>
<dbReference type="VEuPathDB" id="VectorBase:LOC119167494"/>
<gene>
    <name evidence="3" type="ORF">HPB51_021857</name>
</gene>
<organism evidence="3 4">
    <name type="scientific">Rhipicephalus microplus</name>
    <name type="common">Cattle tick</name>
    <name type="synonym">Boophilus microplus</name>
    <dbReference type="NCBI Taxonomy" id="6941"/>
    <lineage>
        <taxon>Eukaryota</taxon>
        <taxon>Metazoa</taxon>
        <taxon>Ecdysozoa</taxon>
        <taxon>Arthropoda</taxon>
        <taxon>Chelicerata</taxon>
        <taxon>Arachnida</taxon>
        <taxon>Acari</taxon>
        <taxon>Parasitiformes</taxon>
        <taxon>Ixodida</taxon>
        <taxon>Ixodoidea</taxon>
        <taxon>Ixodidae</taxon>
        <taxon>Rhipicephalinae</taxon>
        <taxon>Rhipicephalus</taxon>
        <taxon>Boophilus</taxon>
    </lineage>
</organism>
<feature type="compositionally biased region" description="Low complexity" evidence="1">
    <location>
        <begin position="426"/>
        <end position="440"/>
    </location>
</feature>
<sequence length="490" mass="54158">MELSARLHKAKHNPGNLRRPFKRGSRLFRAKRPAGVLCEACRLARNMTTSSWRWTLPGLVLAVLACLSWHATPAHGHGRLMEPPSRSSMWRMGFKTPRNYNDNELFCGGYAVHWQQNGGKCGVCGDPWHQRTPRNNEAGGKYAKGIIVRRYKRGDVMKASVQLTANHRGFFEFRLCPVNNPKVAATDECMAKHPLTMADDPSGSTRYMVDARKRDFNLRLKLPDDMTCSQCVFQWSYTAGNNWGKCANGSSAVGCGPQETFRGCADIAIEDGVAGGEGGQGGFDVGAGEIPADTPPRVSPTIKPVTPQVPWWVKGGPKVPVTPKKQPPQRGYPWKTYPTRRPFHEVEGHTKQVPAAAVPAEPRPVYPGGKPEVEGESEHNGHGHHGGNDGTPTRTYPEEEELPTSTTTEYPRTMIPKRYSPKDKWTPAPKNTKNKPPFAKGGPAYKPGSGKEVFGGCKGVGMYRRIPGLDKWCWENCHRGYCPPTHCTCH</sequence>
<proteinExistence type="predicted"/>
<protein>
    <recommendedName>
        <fullName evidence="2">Chitin-binding type-4 domain-containing protein</fullName>
    </recommendedName>
</protein>
<reference evidence="3" key="1">
    <citation type="journal article" date="2020" name="Cell">
        <title>Large-Scale Comparative Analyses of Tick Genomes Elucidate Their Genetic Diversity and Vector Capacities.</title>
        <authorList>
            <consortium name="Tick Genome and Microbiome Consortium (TIGMIC)"/>
            <person name="Jia N."/>
            <person name="Wang J."/>
            <person name="Shi W."/>
            <person name="Du L."/>
            <person name="Sun Y."/>
            <person name="Zhan W."/>
            <person name="Jiang J.F."/>
            <person name="Wang Q."/>
            <person name="Zhang B."/>
            <person name="Ji P."/>
            <person name="Bell-Sakyi L."/>
            <person name="Cui X.M."/>
            <person name="Yuan T.T."/>
            <person name="Jiang B.G."/>
            <person name="Yang W.F."/>
            <person name="Lam T.T."/>
            <person name="Chang Q.C."/>
            <person name="Ding S.J."/>
            <person name="Wang X.J."/>
            <person name="Zhu J.G."/>
            <person name="Ruan X.D."/>
            <person name="Zhao L."/>
            <person name="Wei J.T."/>
            <person name="Ye R.Z."/>
            <person name="Que T.C."/>
            <person name="Du C.H."/>
            <person name="Zhou Y.H."/>
            <person name="Cheng J.X."/>
            <person name="Dai P.F."/>
            <person name="Guo W.B."/>
            <person name="Han X.H."/>
            <person name="Huang E.J."/>
            <person name="Li L.F."/>
            <person name="Wei W."/>
            <person name="Gao Y.C."/>
            <person name="Liu J.Z."/>
            <person name="Shao H.Z."/>
            <person name="Wang X."/>
            <person name="Wang C.C."/>
            <person name="Yang T.C."/>
            <person name="Huo Q.B."/>
            <person name="Li W."/>
            <person name="Chen H.Y."/>
            <person name="Chen S.E."/>
            <person name="Zhou L.G."/>
            <person name="Ni X.B."/>
            <person name="Tian J.H."/>
            <person name="Sheng Y."/>
            <person name="Liu T."/>
            <person name="Pan Y.S."/>
            <person name="Xia L.Y."/>
            <person name="Li J."/>
            <person name="Zhao F."/>
            <person name="Cao W.C."/>
        </authorList>
    </citation>
    <scope>NUCLEOTIDE SEQUENCE</scope>
    <source>
        <strain evidence="3">Rmic-2018</strain>
    </source>
</reference>
<dbReference type="EMBL" id="JABSTU010000006">
    <property type="protein sequence ID" value="KAH8029002.1"/>
    <property type="molecule type" value="Genomic_DNA"/>
</dbReference>
<feature type="region of interest" description="Disordered" evidence="1">
    <location>
        <begin position="316"/>
        <end position="447"/>
    </location>
</feature>
<name>A0A9J6E406_RHIMP</name>
<evidence type="ECO:0000259" key="2">
    <source>
        <dbReference type="Pfam" id="PF03067"/>
    </source>
</evidence>
<reference evidence="3" key="2">
    <citation type="submission" date="2021-09" db="EMBL/GenBank/DDBJ databases">
        <authorList>
            <person name="Jia N."/>
            <person name="Wang J."/>
            <person name="Shi W."/>
            <person name="Du L."/>
            <person name="Sun Y."/>
            <person name="Zhan W."/>
            <person name="Jiang J."/>
            <person name="Wang Q."/>
            <person name="Zhang B."/>
            <person name="Ji P."/>
            <person name="Sakyi L.B."/>
            <person name="Cui X."/>
            <person name="Yuan T."/>
            <person name="Jiang B."/>
            <person name="Yang W."/>
            <person name="Lam T.T.-Y."/>
            <person name="Chang Q."/>
            <person name="Ding S."/>
            <person name="Wang X."/>
            <person name="Zhu J."/>
            <person name="Ruan X."/>
            <person name="Zhao L."/>
            <person name="Wei J."/>
            <person name="Que T."/>
            <person name="Du C."/>
            <person name="Cheng J."/>
            <person name="Dai P."/>
            <person name="Han X."/>
            <person name="Huang E."/>
            <person name="Gao Y."/>
            <person name="Liu J."/>
            <person name="Shao H."/>
            <person name="Ye R."/>
            <person name="Li L."/>
            <person name="Wei W."/>
            <person name="Wang X."/>
            <person name="Wang C."/>
            <person name="Huo Q."/>
            <person name="Li W."/>
            <person name="Guo W."/>
            <person name="Chen H."/>
            <person name="Chen S."/>
            <person name="Zhou L."/>
            <person name="Zhou L."/>
            <person name="Ni X."/>
            <person name="Tian J."/>
            <person name="Zhou Y."/>
            <person name="Sheng Y."/>
            <person name="Liu T."/>
            <person name="Pan Y."/>
            <person name="Xia L."/>
            <person name="Li J."/>
            <person name="Zhao F."/>
            <person name="Cao W."/>
        </authorList>
    </citation>
    <scope>NUCLEOTIDE SEQUENCE</scope>
    <source>
        <strain evidence="3">Rmic-2018</strain>
        <tissue evidence="3">Larvae</tissue>
    </source>
</reference>
<evidence type="ECO:0000313" key="4">
    <source>
        <dbReference type="Proteomes" id="UP000821866"/>
    </source>
</evidence>
<accession>A0A9J6E406</accession>
<feature type="region of interest" description="Disordered" evidence="1">
    <location>
        <begin position="1"/>
        <end position="22"/>
    </location>
</feature>
<dbReference type="InterPro" id="IPR004302">
    <property type="entry name" value="Cellulose/chitin-bd_N"/>
</dbReference>
<evidence type="ECO:0000256" key="1">
    <source>
        <dbReference type="SAM" id="MobiDB-lite"/>
    </source>
</evidence>
<dbReference type="Proteomes" id="UP000821866">
    <property type="component" value="Chromosome 4"/>
</dbReference>
<feature type="compositionally biased region" description="Basic and acidic residues" evidence="1">
    <location>
        <begin position="371"/>
        <end position="381"/>
    </location>
</feature>
<evidence type="ECO:0000313" key="3">
    <source>
        <dbReference type="EMBL" id="KAH8029002.1"/>
    </source>
</evidence>